<evidence type="ECO:0000313" key="4">
    <source>
        <dbReference type="EMBL" id="EDS75969.1"/>
    </source>
</evidence>
<dbReference type="Pfam" id="PF02368">
    <property type="entry name" value="Big_2"/>
    <property type="match status" value="1"/>
</dbReference>
<dbReference type="Gene3D" id="2.60.120.260">
    <property type="entry name" value="Galactose-binding domain-like"/>
    <property type="match status" value="2"/>
</dbReference>
<dbReference type="Gene3D" id="1.20.1270.90">
    <property type="entry name" value="AF1782-like"/>
    <property type="match status" value="2"/>
</dbReference>
<keyword evidence="1" id="KW-0175">Coiled coil</keyword>
<sequence>MEEDMKKKISVLFLTLMMVVGLLPFSSINVSAQESELIINDSEVGQELHQFNYQGNWGTSEGYPERFYGGDEHWFNFQRYTQGDPLPSYEIKFKGTGIELYGEKQPQLGIYNIYLDGEKIDTVDAYSAQNVASGKIYSKTGIEYGEHTLKVELSNTKNPSSSACDGEIDYAKVLGVQEEQTDTFVSKIEDSDVTNDNELFKFKYTGAWTAGTGSSAFSNGDEHYAHAGDYFEITFIGTKVEIYATLDSGHGVYDVFIDGEAAGTADGTTTGGRVNQQLIYESEELSDGQHIIKVMLPEDATGAIQVDFAKIYHGPIAPTGISLSETAVRLESGMTKQITAEVSPSVATNKDIIWESEDETVATVDENGLIRAVGTKEATTTVTATVKGTDVSATVDVKVVPAIEYLSATVGDINALDTQEDYNDLIAAYEDSWKDVAWKGDVLNSKIITCTRKAVNNAQITATDFVSGDAVISSDNVEIKWLKEIKANIGRGNSSAPVKSFPDIIYKGGSLDIEANKVQQAWININVPKDAKPGVYKGTVTVTADELETPYVFNYEFEVLDLVQPETSEVGTEIQVWQHPFSVANHYLGLGSTPSGGISNELAEDFYFTEEHFNLMRASMEEYRDLGGRDVVANIVEEAWNHQSYYNDLSMVKWTKNADGTFEFDYTWYDAWINFQIECGVLDPENGIGQIKCYSIVPWNNQIAYYDEATQQTVKRSYTPGSADWKEIWEIFLTDFMKHSKEKGWFEITYISMDERGLDQLEPAVEMIESITDEEGNHFKISSALNYAAPQYYDFTDRIDDISINQGNAANREQMQALSQHRKERGLKTTIYTCTGDYPSNYTISDPADNYWTMWYSLTTQTDGFMRWAWDNYVYNMHENISYRYWEPGDGWFIYPVEKEELDENYNASFYSTPRYEMLKKGIRDINKAKYLMEQSDELKEKVNDLVGSMEIPNAGGSYGSKVPASEADRQLVYSEVNRMKDGIIELSRELLTETPGTVNKVALETAVTTAKALVEQGALDDVIPAVVTEFNAALAEAETILADLNADQATVDTSFFRLAKAIQMVDFKKGNKEELIKLIEEYSKLDEKDYTADSWKVFKDALDAAIAVNDDVNALEYEVQDALNNLKDGYAQLVVVADKTALQAMVDKINGLDSELYTETSWNNLTGPMTTAQAVLDNPAATQDEVNAAYEALVRAYLDLRLIPNKDLLEELINKAEGLNGANYTKATFDGLTKALNEAKAVFDDPDATQEEVDNAKDVLAKALAGLQASTPSNVDNTVSTPVNNGDTTASVKTGDESLAGMFATIALLSVAGYTVLRRKEN</sequence>
<feature type="region of interest" description="Disordered" evidence="2">
    <location>
        <begin position="1274"/>
        <end position="1293"/>
    </location>
</feature>
<proteinExistence type="predicted"/>
<evidence type="ECO:0000313" key="5">
    <source>
        <dbReference type="Proteomes" id="UP000004910"/>
    </source>
</evidence>
<dbReference type="Pfam" id="PF22680">
    <property type="entry name" value="Glyco_hydro_123_N_2"/>
    <property type="match status" value="1"/>
</dbReference>
<dbReference type="STRING" id="428126.CLOSPI_00499"/>
<feature type="coiled-coil region" evidence="1">
    <location>
        <begin position="1028"/>
        <end position="1089"/>
    </location>
</feature>
<dbReference type="eggNOG" id="COG1196">
    <property type="taxonomic scope" value="Bacteria"/>
</dbReference>
<dbReference type="Pfam" id="PF13320">
    <property type="entry name" value="GH123_cat"/>
    <property type="match status" value="1"/>
</dbReference>
<reference evidence="4" key="1">
    <citation type="submission" date="2008-02" db="EMBL/GenBank/DDBJ databases">
        <authorList>
            <person name="Fulton L."/>
            <person name="Clifton S."/>
            <person name="Fulton B."/>
            <person name="Xu J."/>
            <person name="Minx P."/>
            <person name="Pepin K.H."/>
            <person name="Johnson M."/>
            <person name="Thiruvilangam P."/>
            <person name="Bhonagiri V."/>
            <person name="Nash W.E."/>
            <person name="Mardis E.R."/>
            <person name="Wilson R.K."/>
        </authorList>
    </citation>
    <scope>NUCLEOTIDE SEQUENCE [LARGE SCALE GENOMIC DNA]</scope>
    <source>
        <strain evidence="4">DSM 1552</strain>
    </source>
</reference>
<keyword evidence="5" id="KW-1185">Reference proteome</keyword>
<organism evidence="4 5">
    <name type="scientific">Thomasclavelia spiroformis DSM 1552</name>
    <dbReference type="NCBI Taxonomy" id="428126"/>
    <lineage>
        <taxon>Bacteria</taxon>
        <taxon>Bacillati</taxon>
        <taxon>Bacillota</taxon>
        <taxon>Erysipelotrichia</taxon>
        <taxon>Erysipelotrichales</taxon>
        <taxon>Coprobacillaceae</taxon>
        <taxon>Thomasclavelia</taxon>
    </lineage>
</organism>
<dbReference type="SUPFAM" id="SSF49373">
    <property type="entry name" value="Invasin/intimin cell-adhesion fragments"/>
    <property type="match status" value="1"/>
</dbReference>
<gene>
    <name evidence="4" type="ORF">CLOSPI_00499</name>
</gene>
<protein>
    <recommendedName>
        <fullName evidence="3">BIG2 domain-containing protein</fullName>
    </recommendedName>
</protein>
<dbReference type="HOGENOM" id="CLU_259656_0_0_9"/>
<name>B1BZX2_9FIRM</name>
<dbReference type="eggNOG" id="COG5492">
    <property type="taxonomic scope" value="Bacteria"/>
</dbReference>
<dbReference type="InterPro" id="IPR003343">
    <property type="entry name" value="Big_2"/>
</dbReference>
<dbReference type="Pfam" id="PF07554">
    <property type="entry name" value="FIVAR"/>
    <property type="match status" value="4"/>
</dbReference>
<dbReference type="InterPro" id="IPR025150">
    <property type="entry name" value="GH123_cat"/>
</dbReference>
<feature type="domain" description="BIG2" evidence="3">
    <location>
        <begin position="317"/>
        <end position="396"/>
    </location>
</feature>
<reference evidence="4" key="2">
    <citation type="submission" date="2014-06" db="EMBL/GenBank/DDBJ databases">
        <title>Draft genome sequence of Clostridium spiroforme (DSM 1552).</title>
        <authorList>
            <person name="Sudarsanam P."/>
            <person name="Ley R."/>
            <person name="Guruge J."/>
            <person name="Turnbaugh P.J."/>
            <person name="Mahowald M."/>
            <person name="Liep D."/>
            <person name="Gordon J."/>
        </authorList>
    </citation>
    <scope>NUCLEOTIDE SEQUENCE</scope>
    <source>
        <strain evidence="4">DSM 1552</strain>
    </source>
</reference>
<dbReference type="Gene3D" id="1.20.1270.70">
    <property type="entry name" value="Designed single chain three-helix bundle"/>
    <property type="match status" value="2"/>
</dbReference>
<evidence type="ECO:0000259" key="3">
    <source>
        <dbReference type="SMART" id="SM00635"/>
    </source>
</evidence>
<dbReference type="Gene3D" id="2.60.40.1080">
    <property type="match status" value="1"/>
</dbReference>
<dbReference type="Proteomes" id="UP000004910">
    <property type="component" value="Unassembled WGS sequence"/>
</dbReference>
<dbReference type="EMBL" id="ABIK02000004">
    <property type="protein sequence ID" value="EDS75969.1"/>
    <property type="molecule type" value="Genomic_DNA"/>
</dbReference>
<dbReference type="InterPro" id="IPR008964">
    <property type="entry name" value="Invasin/intimin_cell_adhesion"/>
</dbReference>
<evidence type="ECO:0000256" key="1">
    <source>
        <dbReference type="SAM" id="Coils"/>
    </source>
</evidence>
<dbReference type="eggNOG" id="COG3664">
    <property type="taxonomic scope" value="Bacteria"/>
</dbReference>
<dbReference type="InterPro" id="IPR053850">
    <property type="entry name" value="Glyco_hydro_123_N_2"/>
</dbReference>
<dbReference type="SMART" id="SM00635">
    <property type="entry name" value="BID_2"/>
    <property type="match status" value="1"/>
</dbReference>
<dbReference type="eggNOG" id="COG3934">
    <property type="taxonomic scope" value="Bacteria"/>
</dbReference>
<comment type="caution">
    <text evidence="4">The sequence shown here is derived from an EMBL/GenBank/DDBJ whole genome shotgun (WGS) entry which is preliminary data.</text>
</comment>
<accession>B1BZX2</accession>
<evidence type="ECO:0000256" key="2">
    <source>
        <dbReference type="SAM" id="MobiDB-lite"/>
    </source>
</evidence>